<feature type="region of interest" description="Disordered" evidence="1">
    <location>
        <begin position="91"/>
        <end position="127"/>
    </location>
</feature>
<dbReference type="EMBL" id="CP100355">
    <property type="protein sequence ID" value="UTF52678.1"/>
    <property type="molecule type" value="Genomic_DNA"/>
</dbReference>
<dbReference type="GeneID" id="73290960"/>
<feature type="compositionally biased region" description="Acidic residues" evidence="1">
    <location>
        <begin position="104"/>
        <end position="122"/>
    </location>
</feature>
<protein>
    <recommendedName>
        <fullName evidence="2">DUF8159 domain-containing protein</fullName>
    </recommendedName>
</protein>
<evidence type="ECO:0000259" key="2">
    <source>
        <dbReference type="Pfam" id="PF26490"/>
    </source>
</evidence>
<dbReference type="Pfam" id="PF26490">
    <property type="entry name" value="DUF8159"/>
    <property type="match status" value="1"/>
</dbReference>
<dbReference type="InterPro" id="IPR006311">
    <property type="entry name" value="TAT_signal"/>
</dbReference>
<dbReference type="KEGG" id="sawl:NGM29_12900"/>
<evidence type="ECO:0000256" key="1">
    <source>
        <dbReference type="SAM" id="MobiDB-lite"/>
    </source>
</evidence>
<proteinExistence type="predicted"/>
<dbReference type="InterPro" id="IPR058473">
    <property type="entry name" value="DUF8159"/>
</dbReference>
<feature type="region of interest" description="Disordered" evidence="1">
    <location>
        <begin position="33"/>
        <end position="54"/>
    </location>
</feature>
<sequence length="220" mass="24018">MDNSHGSFSRRRLLGGLRTAGLASLAGCLGSFLSSSSRNSRPTEPSDPPQGTPEEFYYVLENGIRDYDITVEALYENDGDLILEYQSTVGDDLESESNSSDGESATESDSDSADESTNESDDPPATRVDHDLYQATLDEMGVVVQAYNQTVVANGDSDYGMLVGDIVNPLEGQAHGWGVKNEWLEAHNEGQMQQMALWMNIQQMIVYEEDVAEASNVSDE</sequence>
<organism evidence="3 4">
    <name type="scientific">Natronosalvus rutilus</name>
    <dbReference type="NCBI Taxonomy" id="2953753"/>
    <lineage>
        <taxon>Archaea</taxon>
        <taxon>Methanobacteriati</taxon>
        <taxon>Methanobacteriota</taxon>
        <taxon>Stenosarchaea group</taxon>
        <taxon>Halobacteria</taxon>
        <taxon>Halobacteriales</taxon>
        <taxon>Natrialbaceae</taxon>
        <taxon>Natronosalvus</taxon>
    </lineage>
</organism>
<feature type="domain" description="DUF8159" evidence="2">
    <location>
        <begin position="134"/>
        <end position="208"/>
    </location>
</feature>
<dbReference type="RefSeq" id="WP_254156684.1">
    <property type="nucleotide sequence ID" value="NZ_CP100355.1"/>
</dbReference>
<evidence type="ECO:0000313" key="3">
    <source>
        <dbReference type="EMBL" id="UTF52678.1"/>
    </source>
</evidence>
<gene>
    <name evidence="3" type="ORF">NGM29_12900</name>
</gene>
<dbReference type="Proteomes" id="UP001056855">
    <property type="component" value="Chromosome"/>
</dbReference>
<dbReference type="PROSITE" id="PS51318">
    <property type="entry name" value="TAT"/>
    <property type="match status" value="1"/>
</dbReference>
<dbReference type="AlphaFoldDB" id="A0A9E7SVW8"/>
<accession>A0A9E7SVW8</accession>
<name>A0A9E7SVW8_9EURY</name>
<keyword evidence="4" id="KW-1185">Reference proteome</keyword>
<reference evidence="3" key="1">
    <citation type="submission" date="2022-06" db="EMBL/GenBank/DDBJ databases">
        <title>Diverse halophilic archaea isolated from saline environments.</title>
        <authorList>
            <person name="Cui H.-L."/>
        </authorList>
    </citation>
    <scope>NUCLEOTIDE SEQUENCE</scope>
    <source>
        <strain evidence="3">WLHS1</strain>
    </source>
</reference>
<evidence type="ECO:0000313" key="4">
    <source>
        <dbReference type="Proteomes" id="UP001056855"/>
    </source>
</evidence>